<sequence length="120" mass="14020">MNLNIIDDCLQIEFTFTEQLLAARLHKSWQIPLTNIIQVTTELPPNTWKEIRAPGTAIPGVIKTGTYYTDRGKEFWYVRRKNNFGNVLNIQLANESYQRIVLNNIENNDEWQQKLIPTKS</sequence>
<gene>
    <name evidence="1" type="ORF">WJM97_08795</name>
</gene>
<reference evidence="1 2" key="1">
    <citation type="submission" date="2024-04" db="EMBL/GenBank/DDBJ databases">
        <title>Okeanomitos corallinicola gen. &amp; sp. nov. (Nostocales, Cyanobacteria), a new toxic marine heterocyst-forming cyanobacterium from a coral reef.</title>
        <authorList>
            <person name="Li H."/>
            <person name="Li R."/>
            <person name="Kang J."/>
            <person name="Hii K.S."/>
            <person name="Mohamed H.F."/>
            <person name="Xu X."/>
            <person name="Luo Z."/>
        </authorList>
    </citation>
    <scope>NUCLEOTIDE SEQUENCE [LARGE SCALE GENOMIC DNA]</scope>
    <source>
        <strain evidence="1 2">TIOX110</strain>
    </source>
</reference>
<dbReference type="EMBL" id="CP150886">
    <property type="protein sequence ID" value="WZB89771.1"/>
    <property type="molecule type" value="Genomic_DNA"/>
</dbReference>
<keyword evidence="2" id="KW-1185">Reference proteome</keyword>
<dbReference type="RefSeq" id="WP_353932665.1">
    <property type="nucleotide sequence ID" value="NZ_CP150886.1"/>
</dbReference>
<evidence type="ECO:0000313" key="1">
    <source>
        <dbReference type="EMBL" id="WZB89771.1"/>
    </source>
</evidence>
<protein>
    <submittedName>
        <fullName evidence="1">Uncharacterized protein</fullName>
    </submittedName>
</protein>
<dbReference type="Proteomes" id="UP001483337">
    <property type="component" value="Chromosome"/>
</dbReference>
<accession>A0ABZ2UXH1</accession>
<proteinExistence type="predicted"/>
<organism evidence="1 2">
    <name type="scientific">Okeanomitos corallinicola TIOX110</name>
    <dbReference type="NCBI Taxonomy" id="3133117"/>
    <lineage>
        <taxon>Bacteria</taxon>
        <taxon>Bacillati</taxon>
        <taxon>Cyanobacteriota</taxon>
        <taxon>Cyanophyceae</taxon>
        <taxon>Nostocales</taxon>
        <taxon>Aphanizomenonaceae</taxon>
        <taxon>Okeanomitos</taxon>
    </lineage>
</organism>
<name>A0ABZ2UXH1_9CYAN</name>
<evidence type="ECO:0000313" key="2">
    <source>
        <dbReference type="Proteomes" id="UP001483337"/>
    </source>
</evidence>